<dbReference type="OrthoDB" id="9805663at2"/>
<dbReference type="SUPFAM" id="SSF51735">
    <property type="entry name" value="NAD(P)-binding Rossmann-fold domains"/>
    <property type="match status" value="1"/>
</dbReference>
<dbReference type="Proteomes" id="UP000294829">
    <property type="component" value="Unassembled WGS sequence"/>
</dbReference>
<gene>
    <name evidence="3" type="ORF">E2I14_03285</name>
</gene>
<dbReference type="Gene3D" id="3.40.50.720">
    <property type="entry name" value="NAD(P)-binding Rossmann-like Domain"/>
    <property type="match status" value="1"/>
</dbReference>
<protein>
    <submittedName>
        <fullName evidence="3">NADP-dependent oxidoreductase</fullName>
    </submittedName>
</protein>
<feature type="domain" description="Enoyl reductase (ER)" evidence="2">
    <location>
        <begin position="25"/>
        <end position="346"/>
    </location>
</feature>
<name>A0A4R5W669_9BURK</name>
<dbReference type="PANTHER" id="PTHR43205">
    <property type="entry name" value="PROSTAGLANDIN REDUCTASE"/>
    <property type="match status" value="1"/>
</dbReference>
<evidence type="ECO:0000313" key="3">
    <source>
        <dbReference type="EMBL" id="TDK68578.1"/>
    </source>
</evidence>
<dbReference type="SUPFAM" id="SSF50129">
    <property type="entry name" value="GroES-like"/>
    <property type="match status" value="1"/>
</dbReference>
<dbReference type="Pfam" id="PF16884">
    <property type="entry name" value="ADH_N_2"/>
    <property type="match status" value="1"/>
</dbReference>
<evidence type="ECO:0000313" key="4">
    <source>
        <dbReference type="Proteomes" id="UP000294829"/>
    </source>
</evidence>
<dbReference type="InterPro" id="IPR013149">
    <property type="entry name" value="ADH-like_C"/>
</dbReference>
<evidence type="ECO:0000256" key="1">
    <source>
        <dbReference type="ARBA" id="ARBA00023002"/>
    </source>
</evidence>
<dbReference type="FunFam" id="3.40.50.720:FF:000121">
    <property type="entry name" value="Prostaglandin reductase 2"/>
    <property type="match status" value="1"/>
</dbReference>
<dbReference type="CDD" id="cd05288">
    <property type="entry name" value="PGDH"/>
    <property type="match status" value="1"/>
</dbReference>
<dbReference type="InterPro" id="IPR041694">
    <property type="entry name" value="ADH_N_2"/>
</dbReference>
<dbReference type="AlphaFoldDB" id="A0A4R5W669"/>
<dbReference type="PANTHER" id="PTHR43205:SF7">
    <property type="entry name" value="PROSTAGLANDIN REDUCTASE 1"/>
    <property type="match status" value="1"/>
</dbReference>
<dbReference type="SMART" id="SM00829">
    <property type="entry name" value="PKS_ER"/>
    <property type="match status" value="1"/>
</dbReference>
<dbReference type="InterPro" id="IPR036291">
    <property type="entry name" value="NAD(P)-bd_dom_sf"/>
</dbReference>
<keyword evidence="4" id="KW-1185">Reference proteome</keyword>
<evidence type="ECO:0000259" key="2">
    <source>
        <dbReference type="SMART" id="SM00829"/>
    </source>
</evidence>
<dbReference type="Pfam" id="PF00107">
    <property type="entry name" value="ADH_zinc_N"/>
    <property type="match status" value="1"/>
</dbReference>
<dbReference type="EMBL" id="SMYL01000001">
    <property type="protein sequence ID" value="TDK68578.1"/>
    <property type="molecule type" value="Genomic_DNA"/>
</dbReference>
<organism evidence="3 4">
    <name type="scientific">Sapientia aquatica</name>
    <dbReference type="NCBI Taxonomy" id="1549640"/>
    <lineage>
        <taxon>Bacteria</taxon>
        <taxon>Pseudomonadati</taxon>
        <taxon>Pseudomonadota</taxon>
        <taxon>Betaproteobacteria</taxon>
        <taxon>Burkholderiales</taxon>
        <taxon>Oxalobacteraceae</taxon>
        <taxon>Sapientia</taxon>
    </lineage>
</organism>
<dbReference type="GO" id="GO:0016628">
    <property type="term" value="F:oxidoreductase activity, acting on the CH-CH group of donors, NAD or NADP as acceptor"/>
    <property type="evidence" value="ECO:0007669"/>
    <property type="project" value="InterPro"/>
</dbReference>
<keyword evidence="1" id="KW-0560">Oxidoreductase</keyword>
<dbReference type="InterPro" id="IPR045010">
    <property type="entry name" value="MDR_fam"/>
</dbReference>
<dbReference type="InterPro" id="IPR020843">
    <property type="entry name" value="ER"/>
</dbReference>
<accession>A0A4R5W669</accession>
<dbReference type="Gene3D" id="3.90.180.10">
    <property type="entry name" value="Medium-chain alcohol dehydrogenases, catalytic domain"/>
    <property type="match status" value="1"/>
</dbReference>
<reference evidence="3 4" key="1">
    <citation type="submission" date="2019-03" db="EMBL/GenBank/DDBJ databases">
        <title>Sapientia aquatica gen. nov., sp. nov., isolated from a crater lake.</title>
        <authorList>
            <person name="Felfoldi T."/>
            <person name="Szabo A."/>
            <person name="Toth E."/>
            <person name="Schumann P."/>
            <person name="Keki Z."/>
            <person name="Marialigeti K."/>
            <person name="Mathe I."/>
        </authorList>
    </citation>
    <scope>NUCLEOTIDE SEQUENCE [LARGE SCALE GENOMIC DNA]</scope>
    <source>
        <strain evidence="3 4">SA-152</strain>
    </source>
</reference>
<sequence length="348" mass="37358">MSEEHRLPAQTYQRIVLAARPRGQVAPENFRLETATLPTIDDLKINEVVIKNHYLSLDPYMRGRMSKAKSYAEPQALDQTMIGATAGQVVASRHADFLPGDYVSGMLGWTEMAIEDGAALRKVDAVILPLSVYLSVLGMPGVTAWYGIHRILQAKAGQTLVVSAAGGAVGSVVGQLAKLIGCRVVGIAGGEQKCAYIVDELGFDSCVDYKKFASEEELTDSLAAATPDGIDLLFENVGGRIFDASLARLNPYAKIALCGMIAGYSANSDNAQALKNSGKLLTMRATLQGFIVTEHMDVWPQALAELTELMVAKKLHYKEMIAQGLAAAPNAFIGLLSGKNLGKQLVRF</sequence>
<proteinExistence type="predicted"/>
<dbReference type="RefSeq" id="WP_133325354.1">
    <property type="nucleotide sequence ID" value="NZ_SMYL01000001.1"/>
</dbReference>
<dbReference type="InterPro" id="IPR011032">
    <property type="entry name" value="GroES-like_sf"/>
</dbReference>
<comment type="caution">
    <text evidence="3">The sequence shown here is derived from an EMBL/GenBank/DDBJ whole genome shotgun (WGS) entry which is preliminary data.</text>
</comment>